<organism evidence="3 4">
    <name type="scientific">Altericroceibacterium spongiae</name>
    <dbReference type="NCBI Taxonomy" id="2320269"/>
    <lineage>
        <taxon>Bacteria</taxon>
        <taxon>Pseudomonadati</taxon>
        <taxon>Pseudomonadota</taxon>
        <taxon>Alphaproteobacteria</taxon>
        <taxon>Sphingomonadales</taxon>
        <taxon>Erythrobacteraceae</taxon>
        <taxon>Altericroceibacterium</taxon>
    </lineage>
</organism>
<evidence type="ECO:0000313" key="4">
    <source>
        <dbReference type="Proteomes" id="UP000284395"/>
    </source>
</evidence>
<reference evidence="3 4" key="1">
    <citation type="submission" date="2018-09" db="EMBL/GenBank/DDBJ databases">
        <title>Altererythrobacter spongiae sp. nov., isolated from a marine sponge.</title>
        <authorList>
            <person name="Zhuang L."/>
            <person name="Luo L."/>
        </authorList>
    </citation>
    <scope>NUCLEOTIDE SEQUENCE [LARGE SCALE GENOMIC DNA]</scope>
    <source>
        <strain evidence="3 4">HN-Y73</strain>
    </source>
</reference>
<name>A0A420EPI8_9SPHN</name>
<dbReference type="Proteomes" id="UP000284395">
    <property type="component" value="Unassembled WGS sequence"/>
</dbReference>
<feature type="compositionally biased region" description="Polar residues" evidence="1">
    <location>
        <begin position="57"/>
        <end position="70"/>
    </location>
</feature>
<feature type="region of interest" description="Disordered" evidence="1">
    <location>
        <begin position="43"/>
        <end position="80"/>
    </location>
</feature>
<evidence type="ECO:0000256" key="2">
    <source>
        <dbReference type="SAM" id="Phobius"/>
    </source>
</evidence>
<accession>A0A420EPI8</accession>
<sequence length="80" mass="8646">MEEPIKEDTPDSKSNAKWLWLALIVLLGILVIVWLANPTSQVEEVTPDNAAVATDETPMQESVAPTTENSAAPAEETQAQ</sequence>
<keyword evidence="4" id="KW-1185">Reference proteome</keyword>
<dbReference type="RefSeq" id="WP_120323788.1">
    <property type="nucleotide sequence ID" value="NZ_RAPF01000002.1"/>
</dbReference>
<evidence type="ECO:0000256" key="1">
    <source>
        <dbReference type="SAM" id="MobiDB-lite"/>
    </source>
</evidence>
<evidence type="ECO:0000313" key="3">
    <source>
        <dbReference type="EMBL" id="RKF22592.1"/>
    </source>
</evidence>
<gene>
    <name evidence="3" type="ORF">D6851_05070</name>
</gene>
<feature type="transmembrane region" description="Helical" evidence="2">
    <location>
        <begin position="18"/>
        <end position="36"/>
    </location>
</feature>
<keyword evidence="2" id="KW-0812">Transmembrane</keyword>
<protein>
    <submittedName>
        <fullName evidence="3">Uncharacterized protein</fullName>
    </submittedName>
</protein>
<proteinExistence type="predicted"/>
<dbReference type="AlphaFoldDB" id="A0A420EPI8"/>
<keyword evidence="2" id="KW-1133">Transmembrane helix</keyword>
<keyword evidence="2" id="KW-0472">Membrane</keyword>
<dbReference type="EMBL" id="RAPF01000002">
    <property type="protein sequence ID" value="RKF22592.1"/>
    <property type="molecule type" value="Genomic_DNA"/>
</dbReference>
<comment type="caution">
    <text evidence="3">The sequence shown here is derived from an EMBL/GenBank/DDBJ whole genome shotgun (WGS) entry which is preliminary data.</text>
</comment>